<dbReference type="PANTHER" id="PTHR10933:SF9">
    <property type="entry name" value="IMMUNOGLOBULIN-BINDING PROTEIN 1"/>
    <property type="match status" value="1"/>
</dbReference>
<gene>
    <name evidence="2" type="ORF">LSAA_9831</name>
</gene>
<sequence>MKKSPNPSVKPSPHVTIEKFQPIIITRDEAQKKVFGLGYSSIPVMSVEEFYEQRVRDGWFPSPQEVKNQQSSMLDKAENPENAKIREEEEERENEEKIERDNEENLMRMRAMDDYRDDHKRGEGNRHNKG</sequence>
<feature type="region of interest" description="Disordered" evidence="1">
    <location>
        <begin position="61"/>
        <end position="130"/>
    </location>
</feature>
<name>A0A7R8CVZ7_LEPSM</name>
<dbReference type="GO" id="GO:0005829">
    <property type="term" value="C:cytosol"/>
    <property type="evidence" value="ECO:0007669"/>
    <property type="project" value="TreeGrafter"/>
</dbReference>
<organism evidence="2 3">
    <name type="scientific">Lepeophtheirus salmonis</name>
    <name type="common">Salmon louse</name>
    <name type="synonym">Caligus salmonis</name>
    <dbReference type="NCBI Taxonomy" id="72036"/>
    <lineage>
        <taxon>Eukaryota</taxon>
        <taxon>Metazoa</taxon>
        <taxon>Ecdysozoa</taxon>
        <taxon>Arthropoda</taxon>
        <taxon>Crustacea</taxon>
        <taxon>Multicrustacea</taxon>
        <taxon>Hexanauplia</taxon>
        <taxon>Copepoda</taxon>
        <taxon>Siphonostomatoida</taxon>
        <taxon>Caligidae</taxon>
        <taxon>Lepeophtheirus</taxon>
    </lineage>
</organism>
<dbReference type="OrthoDB" id="10261753at2759"/>
<dbReference type="InterPro" id="IPR007304">
    <property type="entry name" value="TAP46-like"/>
</dbReference>
<accession>A0A7R8CVZ7</accession>
<keyword evidence="3" id="KW-1185">Reference proteome</keyword>
<dbReference type="Pfam" id="PF04177">
    <property type="entry name" value="TAP42"/>
    <property type="match status" value="1"/>
</dbReference>
<dbReference type="AlphaFoldDB" id="A0A7R8CVZ7"/>
<evidence type="ECO:0000313" key="2">
    <source>
        <dbReference type="EMBL" id="CAF2949101.1"/>
    </source>
</evidence>
<feature type="compositionally biased region" description="Basic and acidic residues" evidence="1">
    <location>
        <begin position="94"/>
        <end position="130"/>
    </location>
</feature>
<feature type="compositionally biased region" description="Basic and acidic residues" evidence="1">
    <location>
        <begin position="75"/>
        <end position="87"/>
    </location>
</feature>
<dbReference type="Proteomes" id="UP000675881">
    <property type="component" value="Chromosome 5"/>
</dbReference>
<dbReference type="GO" id="GO:0035303">
    <property type="term" value="P:regulation of dephosphorylation"/>
    <property type="evidence" value="ECO:0007669"/>
    <property type="project" value="TreeGrafter"/>
</dbReference>
<dbReference type="GO" id="GO:0009966">
    <property type="term" value="P:regulation of signal transduction"/>
    <property type="evidence" value="ECO:0007669"/>
    <property type="project" value="InterPro"/>
</dbReference>
<evidence type="ECO:0000256" key="1">
    <source>
        <dbReference type="SAM" id="MobiDB-lite"/>
    </source>
</evidence>
<dbReference type="EMBL" id="HG994584">
    <property type="protein sequence ID" value="CAF2949101.1"/>
    <property type="molecule type" value="Genomic_DNA"/>
</dbReference>
<dbReference type="GO" id="GO:0051721">
    <property type="term" value="F:protein phosphatase 2A binding"/>
    <property type="evidence" value="ECO:0007669"/>
    <property type="project" value="TreeGrafter"/>
</dbReference>
<protein>
    <submittedName>
        <fullName evidence="2">IGBP1</fullName>
    </submittedName>
</protein>
<evidence type="ECO:0000313" key="3">
    <source>
        <dbReference type="Proteomes" id="UP000675881"/>
    </source>
</evidence>
<proteinExistence type="predicted"/>
<dbReference type="PANTHER" id="PTHR10933">
    <property type="entry name" value="IMMUNOGLOBULIN-BINDING PROTEIN 1"/>
    <property type="match status" value="1"/>
</dbReference>
<reference evidence="2" key="1">
    <citation type="submission" date="2021-02" db="EMBL/GenBank/DDBJ databases">
        <authorList>
            <person name="Bekaert M."/>
        </authorList>
    </citation>
    <scope>NUCLEOTIDE SEQUENCE</scope>
    <source>
        <strain evidence="2">IoA-00</strain>
    </source>
</reference>